<name>A0AAV5D2G2_ELECO</name>
<dbReference type="EMBL" id="BQKI01000010">
    <property type="protein sequence ID" value="GJN04268.1"/>
    <property type="molecule type" value="Genomic_DNA"/>
</dbReference>
<gene>
    <name evidence="1" type="primary">ga21801</name>
    <name evidence="1" type="ORF">PR202_ga21801</name>
</gene>
<proteinExistence type="predicted"/>
<reference evidence="1" key="2">
    <citation type="submission" date="2021-12" db="EMBL/GenBank/DDBJ databases">
        <title>Resequencing data analysis of finger millet.</title>
        <authorList>
            <person name="Hatakeyama M."/>
            <person name="Aluri S."/>
            <person name="Balachadran M.T."/>
            <person name="Sivarajan S.R."/>
            <person name="Poveda L."/>
            <person name="Shimizu-Inatsugi R."/>
            <person name="Schlapbach R."/>
            <person name="Sreeman S.M."/>
            <person name="Shimizu K.K."/>
        </authorList>
    </citation>
    <scope>NUCLEOTIDE SEQUENCE</scope>
</reference>
<comment type="caution">
    <text evidence="1">The sequence shown here is derived from an EMBL/GenBank/DDBJ whole genome shotgun (WGS) entry which is preliminary data.</text>
</comment>
<dbReference type="AlphaFoldDB" id="A0AAV5D2G2"/>
<accession>A0AAV5D2G2</accession>
<reference evidence="1" key="1">
    <citation type="journal article" date="2018" name="DNA Res.">
        <title>Multiple hybrid de novo genome assembly of finger millet, an orphan allotetraploid crop.</title>
        <authorList>
            <person name="Hatakeyama M."/>
            <person name="Aluri S."/>
            <person name="Balachadran M.T."/>
            <person name="Sivarajan S.R."/>
            <person name="Patrignani A."/>
            <person name="Gruter S."/>
            <person name="Poveda L."/>
            <person name="Shimizu-Inatsugi R."/>
            <person name="Baeten J."/>
            <person name="Francoijs K.J."/>
            <person name="Nataraja K.N."/>
            <person name="Reddy Y.A.N."/>
            <person name="Phadnis S."/>
            <person name="Ravikumar R.L."/>
            <person name="Schlapbach R."/>
            <person name="Sreeman S.M."/>
            <person name="Shimizu K.K."/>
        </authorList>
    </citation>
    <scope>NUCLEOTIDE SEQUENCE</scope>
</reference>
<keyword evidence="2" id="KW-1185">Reference proteome</keyword>
<sequence length="134" mass="15170">MKLVVDGFGAAAGLLMSAECVSYRLAQRVGERGRGKLVVGDGDVKVTVLGRSKGRGSRRWCRRDLHVLAKKSNPEQIRTDSYLKPFSKLCYDRLSDRVNKCLWETVEMAWRMVMVMYAFGLASLHLKMLKDSIE</sequence>
<dbReference type="Proteomes" id="UP001054889">
    <property type="component" value="Unassembled WGS sequence"/>
</dbReference>
<evidence type="ECO:0000313" key="2">
    <source>
        <dbReference type="Proteomes" id="UP001054889"/>
    </source>
</evidence>
<organism evidence="1 2">
    <name type="scientific">Eleusine coracana subsp. coracana</name>
    <dbReference type="NCBI Taxonomy" id="191504"/>
    <lineage>
        <taxon>Eukaryota</taxon>
        <taxon>Viridiplantae</taxon>
        <taxon>Streptophyta</taxon>
        <taxon>Embryophyta</taxon>
        <taxon>Tracheophyta</taxon>
        <taxon>Spermatophyta</taxon>
        <taxon>Magnoliopsida</taxon>
        <taxon>Liliopsida</taxon>
        <taxon>Poales</taxon>
        <taxon>Poaceae</taxon>
        <taxon>PACMAD clade</taxon>
        <taxon>Chloridoideae</taxon>
        <taxon>Cynodonteae</taxon>
        <taxon>Eleusininae</taxon>
        <taxon>Eleusine</taxon>
    </lineage>
</organism>
<protein>
    <submittedName>
        <fullName evidence="1">Uncharacterized protein</fullName>
    </submittedName>
</protein>
<evidence type="ECO:0000313" key="1">
    <source>
        <dbReference type="EMBL" id="GJN04268.1"/>
    </source>
</evidence>